<reference evidence="3" key="1">
    <citation type="submission" date="2022-11" db="UniProtKB">
        <authorList>
            <consortium name="WormBaseParasite"/>
        </authorList>
    </citation>
    <scope>IDENTIFICATION</scope>
</reference>
<proteinExistence type="predicted"/>
<keyword evidence="1" id="KW-0812">Transmembrane</keyword>
<feature type="transmembrane region" description="Helical" evidence="1">
    <location>
        <begin position="208"/>
        <end position="230"/>
    </location>
</feature>
<accession>A0A914QJC2</accession>
<sequence length="232" mass="26470">MNNQSMSSSSNFQQNNPSVITIDIVASERSQMSARRSSCIPEYVQVPCGDFCKTEEIVRGKPVIRLYVKEPGLENGCIRKYTPKMVNNTMKWYCTQCNTRRNSRANSNKFVAMKTTNVSPKEAKYNVKTNVLFVSENHNSCKPFEGEIYPKSKENDPTVRSALINKRNKISMDQTDTEQSTSPIDNEIYGNDFDDQFSRNSTPVNFDVVTKLLVSYILLLILSFLLLVIFQE</sequence>
<evidence type="ECO:0000313" key="3">
    <source>
        <dbReference type="WBParaSite" id="PDA_v2.g3696.t1"/>
    </source>
</evidence>
<dbReference type="Proteomes" id="UP000887578">
    <property type="component" value="Unplaced"/>
</dbReference>
<evidence type="ECO:0000313" key="2">
    <source>
        <dbReference type="Proteomes" id="UP000887578"/>
    </source>
</evidence>
<dbReference type="AlphaFoldDB" id="A0A914QJC2"/>
<evidence type="ECO:0000256" key="1">
    <source>
        <dbReference type="SAM" id="Phobius"/>
    </source>
</evidence>
<keyword evidence="1" id="KW-0472">Membrane</keyword>
<organism evidence="2 3">
    <name type="scientific">Panagrolaimus davidi</name>
    <dbReference type="NCBI Taxonomy" id="227884"/>
    <lineage>
        <taxon>Eukaryota</taxon>
        <taxon>Metazoa</taxon>
        <taxon>Ecdysozoa</taxon>
        <taxon>Nematoda</taxon>
        <taxon>Chromadorea</taxon>
        <taxon>Rhabditida</taxon>
        <taxon>Tylenchina</taxon>
        <taxon>Panagrolaimomorpha</taxon>
        <taxon>Panagrolaimoidea</taxon>
        <taxon>Panagrolaimidae</taxon>
        <taxon>Panagrolaimus</taxon>
    </lineage>
</organism>
<name>A0A914QJC2_9BILA</name>
<keyword evidence="2" id="KW-1185">Reference proteome</keyword>
<protein>
    <submittedName>
        <fullName evidence="3">Uncharacterized protein</fullName>
    </submittedName>
</protein>
<dbReference type="WBParaSite" id="PDA_v2.g3696.t1">
    <property type="protein sequence ID" value="PDA_v2.g3696.t1"/>
    <property type="gene ID" value="PDA_v2.g3696"/>
</dbReference>
<keyword evidence="1" id="KW-1133">Transmembrane helix</keyword>